<comment type="caution">
    <text evidence="2">The sequence shown here is derived from an EMBL/GenBank/DDBJ whole genome shotgun (WGS) entry which is preliminary data.</text>
</comment>
<dbReference type="Proteomes" id="UP000521075">
    <property type="component" value="Unassembled WGS sequence"/>
</dbReference>
<feature type="region of interest" description="Disordered" evidence="1">
    <location>
        <begin position="304"/>
        <end position="335"/>
    </location>
</feature>
<dbReference type="AlphaFoldDB" id="A0A853DNF9"/>
<accession>A0A853DNF9</accession>
<keyword evidence="3" id="KW-1185">Reference proteome</keyword>
<sequence>MSHFDSARQRIHRARTRSTEMSEVWNEFLEPHPFEFALDRVSPTQYIIRVDQTNPFPVELSVLFGEWLYNMRSALDYIMWAAAVHSTGQYPPPAEEALQYPIYDDEPAWKRNKWRLKNLPPHQLNMLLTMQPFNSNIDGNFLGWINRLARVDRHRRLASWTARIAEANPVFSVPSGAMPHLEWGQKTFTAGRCEVARATFPTAEAADGVEFNPRIGIDPEIAEWATSPFWSRLRFSERLHLMHVFLYAEVDLYDFDCTGNPDAASAVADTFRQDSDARRAAGLFPPIAYPSPEAFAWTQAEPGKISTRGKLQGEGFPLHGAGPAGRQRARPRSTD</sequence>
<evidence type="ECO:0000256" key="1">
    <source>
        <dbReference type="SAM" id="MobiDB-lite"/>
    </source>
</evidence>
<evidence type="ECO:0000313" key="3">
    <source>
        <dbReference type="Proteomes" id="UP000521075"/>
    </source>
</evidence>
<organism evidence="2 3">
    <name type="scientific">Leifsonia naganoensis</name>
    <dbReference type="NCBI Taxonomy" id="150025"/>
    <lineage>
        <taxon>Bacteria</taxon>
        <taxon>Bacillati</taxon>
        <taxon>Actinomycetota</taxon>
        <taxon>Actinomycetes</taxon>
        <taxon>Micrococcales</taxon>
        <taxon>Microbacteriaceae</taxon>
        <taxon>Leifsonia</taxon>
    </lineage>
</organism>
<proteinExistence type="predicted"/>
<dbReference type="RefSeq" id="WP_179700074.1">
    <property type="nucleotide sequence ID" value="NZ_BAAAHA010000004.1"/>
</dbReference>
<evidence type="ECO:0000313" key="2">
    <source>
        <dbReference type="EMBL" id="NYK09039.1"/>
    </source>
</evidence>
<dbReference type="EMBL" id="JACCHJ010000001">
    <property type="protein sequence ID" value="NYK09039.1"/>
    <property type="molecule type" value="Genomic_DNA"/>
</dbReference>
<name>A0A853DNF9_9MICO</name>
<protein>
    <submittedName>
        <fullName evidence="2">Uncharacterized protein</fullName>
    </submittedName>
</protein>
<gene>
    <name evidence="2" type="ORF">HNR14_000920</name>
</gene>
<reference evidence="2 3" key="1">
    <citation type="submission" date="2020-07" db="EMBL/GenBank/DDBJ databases">
        <title>Sequencing the genomes of 1000 actinobacteria strains.</title>
        <authorList>
            <person name="Klenk H.-P."/>
        </authorList>
    </citation>
    <scope>NUCLEOTIDE SEQUENCE [LARGE SCALE GENOMIC DNA]</scope>
    <source>
        <strain evidence="2 3">DSM 15166</strain>
    </source>
</reference>